<reference evidence="2" key="2">
    <citation type="submission" date="2025-08" db="UniProtKB">
        <authorList>
            <consortium name="RefSeq"/>
        </authorList>
    </citation>
    <scope>IDENTIFICATION</scope>
</reference>
<organism evidence="2">
    <name type="scientific">Aspergillus niger</name>
    <dbReference type="NCBI Taxonomy" id="5061"/>
    <lineage>
        <taxon>Eukaryota</taxon>
        <taxon>Fungi</taxon>
        <taxon>Dikarya</taxon>
        <taxon>Ascomycota</taxon>
        <taxon>Pezizomycotina</taxon>
        <taxon>Eurotiomycetes</taxon>
        <taxon>Eurotiomycetidae</taxon>
        <taxon>Eurotiales</taxon>
        <taxon>Aspergillaceae</taxon>
        <taxon>Aspergillus</taxon>
        <taxon>Aspergillus subgen. Circumdati</taxon>
    </lineage>
</organism>
<dbReference type="GeneID" id="84591088"/>
<dbReference type="KEGG" id="ang:An05g00320"/>
<feature type="compositionally biased region" description="Pro residues" evidence="1">
    <location>
        <begin position="219"/>
        <end position="228"/>
    </location>
</feature>
<feature type="compositionally biased region" description="Basic and acidic residues" evidence="1">
    <location>
        <begin position="161"/>
        <end position="170"/>
    </location>
</feature>
<reference evidence="2" key="1">
    <citation type="submission" date="2025-02" db="EMBL/GenBank/DDBJ databases">
        <authorList>
            <consortium name="NCBI Genome Project"/>
        </authorList>
    </citation>
    <scope>NUCLEOTIDE SEQUENCE</scope>
</reference>
<protein>
    <submittedName>
        <fullName evidence="2">Uncharacterized protein</fullName>
    </submittedName>
</protein>
<dbReference type="VEuPathDB" id="FungiDB:An05g00320"/>
<feature type="compositionally biased region" description="Basic and acidic residues" evidence="1">
    <location>
        <begin position="180"/>
        <end position="190"/>
    </location>
</feature>
<feature type="region of interest" description="Disordered" evidence="1">
    <location>
        <begin position="156"/>
        <end position="228"/>
    </location>
</feature>
<evidence type="ECO:0000256" key="1">
    <source>
        <dbReference type="SAM" id="MobiDB-lite"/>
    </source>
</evidence>
<gene>
    <name evidence="2" type="ORF">An05g00320</name>
</gene>
<evidence type="ECO:0000313" key="2">
    <source>
        <dbReference type="RefSeq" id="XP_059603717.1"/>
    </source>
</evidence>
<name>A0AAJ8BTQ0_ASPNG</name>
<sequence length="228" mass="25489">MDIVVPRHALSMSFTYAVLLDVPSKDQLDWSRSDCASRSPPKSIEASWLLIFLAEKCRPDQHMGWRPEKACGNKDGTYDQIKVQDLPPSQCTGWLELDRRVNASECAREERPVRGAKYELSQGYPLVSWSTPGSRAKLGLARKNLVHGPYIGRGTASAVNESDKGGRWGEPKANSTHPMTSEERNHRTTDSTRACHSWARGSRSNRQVIEDVSDSATDRPPPLQMNGW</sequence>
<dbReference type="AlphaFoldDB" id="A0AAJ8BTQ0"/>
<dbReference type="RefSeq" id="XP_059603717.1">
    <property type="nucleotide sequence ID" value="XM_059747840.1"/>
</dbReference>
<accession>A0AAJ8BTQ0</accession>
<proteinExistence type="predicted"/>